<reference evidence="1" key="1">
    <citation type="journal article" date="2013" name="PLoS ONE">
        <title>Direct detection of alternative open reading frames translation products in human significantly expands the proteome.</title>
        <authorList>
            <person name="Vanderperre B."/>
            <person name="Lucier J.-F."/>
            <person name="Motard J."/>
            <person name="Tremblay G."/>
            <person name="Vanderperre S."/>
            <person name="Wisztorski M."/>
            <person name="Salzet M."/>
            <person name="Boisvert F.-M."/>
            <person name="Roucou X."/>
        </authorList>
    </citation>
    <scope>NUCLEOTIDE SEQUENCE</scope>
</reference>
<sequence length="49" mass="5649">MNLPASLFILACMKSLQIQMSVPAFKIYLYHFVGTKLFQDKCNFVTSLF</sequence>
<dbReference type="OrthoDB" id="65434at2759"/>
<name>L8E997_HUMAN</name>
<evidence type="ECO:0000313" key="1">
    <source>
        <dbReference type="EMBL" id="CCQ43286.1"/>
    </source>
</evidence>
<dbReference type="EMBL" id="HF583789">
    <property type="protein sequence ID" value="CCQ43286.1"/>
    <property type="molecule type" value="Genomic_DNA"/>
</dbReference>
<gene>
    <name evidence="1" type="primary">SPTLC2</name>
</gene>
<dbReference type="ChiTaRS" id="SPTLC2">
    <property type="organism name" value="human"/>
</dbReference>
<protein>
    <submittedName>
        <fullName evidence="1">Alternative protein SPTLC2</fullName>
    </submittedName>
</protein>
<accession>L8E997</accession>
<proteinExistence type="predicted"/>
<organism evidence="1">
    <name type="scientific">Homo sapiens</name>
    <name type="common">Human</name>
    <dbReference type="NCBI Taxonomy" id="9606"/>
    <lineage>
        <taxon>Eukaryota</taxon>
        <taxon>Metazoa</taxon>
        <taxon>Chordata</taxon>
        <taxon>Craniata</taxon>
        <taxon>Vertebrata</taxon>
        <taxon>Euteleostomi</taxon>
        <taxon>Mammalia</taxon>
        <taxon>Eutheria</taxon>
        <taxon>Euarchontoglires</taxon>
        <taxon>Primates</taxon>
        <taxon>Haplorrhini</taxon>
        <taxon>Catarrhini</taxon>
        <taxon>Hominidae</taxon>
        <taxon>Homo</taxon>
    </lineage>
</organism>
<dbReference type="AlphaFoldDB" id="L8E997"/>